<accession>A0A817A5P8</accession>
<organism evidence="2 3">
    <name type="scientific">Rotaria magnacalcarata</name>
    <dbReference type="NCBI Taxonomy" id="392030"/>
    <lineage>
        <taxon>Eukaryota</taxon>
        <taxon>Metazoa</taxon>
        <taxon>Spiralia</taxon>
        <taxon>Gnathifera</taxon>
        <taxon>Rotifera</taxon>
        <taxon>Eurotatoria</taxon>
        <taxon>Bdelloidea</taxon>
        <taxon>Philodinida</taxon>
        <taxon>Philodinidae</taxon>
        <taxon>Rotaria</taxon>
    </lineage>
</organism>
<proteinExistence type="predicted"/>
<evidence type="ECO:0000313" key="2">
    <source>
        <dbReference type="EMBL" id="CAF2249951.1"/>
    </source>
</evidence>
<keyword evidence="1" id="KW-0812">Transmembrane</keyword>
<keyword evidence="1" id="KW-1133">Transmembrane helix</keyword>
<comment type="caution">
    <text evidence="2">The sequence shown here is derived from an EMBL/GenBank/DDBJ whole genome shotgun (WGS) entry which is preliminary data.</text>
</comment>
<sequence>MEAANEDDYSSFNFQKGQPSHKITDSWLVESHNGIDDKNILNKLQLLQNRIRHIEQTLARRQGRDRIFYTCVIGYFLLQALLSVRRSMLN</sequence>
<name>A0A817A5P8_9BILA</name>
<evidence type="ECO:0000256" key="1">
    <source>
        <dbReference type="SAM" id="Phobius"/>
    </source>
</evidence>
<keyword evidence="1" id="KW-0472">Membrane</keyword>
<protein>
    <submittedName>
        <fullName evidence="2">Uncharacterized protein</fullName>
    </submittedName>
</protein>
<dbReference type="AlphaFoldDB" id="A0A817A5P8"/>
<feature type="transmembrane region" description="Helical" evidence="1">
    <location>
        <begin position="67"/>
        <end position="84"/>
    </location>
</feature>
<dbReference type="Proteomes" id="UP000663824">
    <property type="component" value="Unassembled WGS sequence"/>
</dbReference>
<gene>
    <name evidence="2" type="ORF">MBJ925_LOCUS37820</name>
</gene>
<dbReference type="EMBL" id="CAJNRE010021068">
    <property type="protein sequence ID" value="CAF2249951.1"/>
    <property type="molecule type" value="Genomic_DNA"/>
</dbReference>
<reference evidence="2" key="1">
    <citation type="submission" date="2021-02" db="EMBL/GenBank/DDBJ databases">
        <authorList>
            <person name="Nowell W R."/>
        </authorList>
    </citation>
    <scope>NUCLEOTIDE SEQUENCE</scope>
</reference>
<evidence type="ECO:0000313" key="3">
    <source>
        <dbReference type="Proteomes" id="UP000663824"/>
    </source>
</evidence>